<feature type="non-terminal residue" evidence="2">
    <location>
        <position position="1"/>
    </location>
</feature>
<organism evidence="2 3">
    <name type="scientific">Euroglyphus maynei</name>
    <name type="common">Mayne's house dust mite</name>
    <dbReference type="NCBI Taxonomy" id="6958"/>
    <lineage>
        <taxon>Eukaryota</taxon>
        <taxon>Metazoa</taxon>
        <taxon>Ecdysozoa</taxon>
        <taxon>Arthropoda</taxon>
        <taxon>Chelicerata</taxon>
        <taxon>Arachnida</taxon>
        <taxon>Acari</taxon>
        <taxon>Acariformes</taxon>
        <taxon>Sarcoptiformes</taxon>
        <taxon>Astigmata</taxon>
        <taxon>Psoroptidia</taxon>
        <taxon>Analgoidea</taxon>
        <taxon>Pyroglyphidae</taxon>
        <taxon>Pyroglyphinae</taxon>
        <taxon>Euroglyphus</taxon>
    </lineage>
</organism>
<name>A0A1Y3B1U8_EURMA</name>
<evidence type="ECO:0000256" key="1">
    <source>
        <dbReference type="SAM" id="MobiDB-lite"/>
    </source>
</evidence>
<sequence>KSSYKTEDVIQVEPEKAKHLRAKFENWQTEIVEREHRKQDDENDYVPLERDTTKNLRAMFESIQNETNKPVDKPRPRVNRF</sequence>
<dbReference type="OrthoDB" id="25654at2759"/>
<keyword evidence="3" id="KW-1185">Reference proteome</keyword>
<feature type="region of interest" description="Disordered" evidence="1">
    <location>
        <begin position="61"/>
        <end position="81"/>
    </location>
</feature>
<comment type="caution">
    <text evidence="2">The sequence shown here is derived from an EMBL/GenBank/DDBJ whole genome shotgun (WGS) entry which is preliminary data.</text>
</comment>
<feature type="non-terminal residue" evidence="2">
    <location>
        <position position="81"/>
    </location>
</feature>
<proteinExistence type="predicted"/>
<evidence type="ECO:0000313" key="2">
    <source>
        <dbReference type="EMBL" id="OTF73616.1"/>
    </source>
</evidence>
<protein>
    <submittedName>
        <fullName evidence="2">Uncharacterized protein</fullName>
    </submittedName>
</protein>
<gene>
    <name evidence="2" type="ORF">BLA29_014330</name>
</gene>
<dbReference type="Proteomes" id="UP000194236">
    <property type="component" value="Unassembled WGS sequence"/>
</dbReference>
<evidence type="ECO:0000313" key="3">
    <source>
        <dbReference type="Proteomes" id="UP000194236"/>
    </source>
</evidence>
<dbReference type="EMBL" id="MUJZ01050834">
    <property type="protein sequence ID" value="OTF73616.1"/>
    <property type="molecule type" value="Genomic_DNA"/>
</dbReference>
<reference evidence="2 3" key="1">
    <citation type="submission" date="2017-03" db="EMBL/GenBank/DDBJ databases">
        <title>Genome Survey of Euroglyphus maynei.</title>
        <authorList>
            <person name="Arlian L.G."/>
            <person name="Morgan M.S."/>
            <person name="Rider S.D."/>
        </authorList>
    </citation>
    <scope>NUCLEOTIDE SEQUENCE [LARGE SCALE GENOMIC DNA]</scope>
    <source>
        <strain evidence="2">Arlian Lab</strain>
        <tissue evidence="2">Whole body</tissue>
    </source>
</reference>
<dbReference type="AlphaFoldDB" id="A0A1Y3B1U8"/>
<accession>A0A1Y3B1U8</accession>